<dbReference type="Gene3D" id="1.20.920.20">
    <property type="match status" value="1"/>
</dbReference>
<reference evidence="20 21" key="1">
    <citation type="journal article" date="2024" name="BMC Genomics">
        <title>De novo assembly and annotation of Popillia japonica's genome with initial clues to its potential as an invasive pest.</title>
        <authorList>
            <person name="Cucini C."/>
            <person name="Boschi S."/>
            <person name="Funari R."/>
            <person name="Cardaioli E."/>
            <person name="Iannotti N."/>
            <person name="Marturano G."/>
            <person name="Paoli F."/>
            <person name="Bruttini M."/>
            <person name="Carapelli A."/>
            <person name="Frati F."/>
            <person name="Nardi F."/>
        </authorList>
    </citation>
    <scope>NUCLEOTIDE SEQUENCE [LARGE SCALE GENOMIC DNA]</scope>
    <source>
        <strain evidence="20">DMR45628</strain>
    </source>
</reference>
<evidence type="ECO:0000256" key="5">
    <source>
        <dbReference type="ARBA" id="ARBA00022741"/>
    </source>
</evidence>
<keyword evidence="6" id="KW-0067">ATP-binding</keyword>
<keyword evidence="11" id="KW-0206">Cytoskeleton</keyword>
<dbReference type="PANTHER" id="PTHR22878:SF73">
    <property type="entry name" value="DYNEIN AXONEMAL HEAVY CHAIN 1"/>
    <property type="match status" value="1"/>
</dbReference>
<evidence type="ECO:0000256" key="10">
    <source>
        <dbReference type="ARBA" id="ARBA00023175"/>
    </source>
</evidence>
<dbReference type="InterPro" id="IPR026983">
    <property type="entry name" value="DHC"/>
</dbReference>
<gene>
    <name evidence="20" type="ORF">QE152_g18981</name>
</gene>
<evidence type="ECO:0000256" key="13">
    <source>
        <dbReference type="SAM" id="Coils"/>
    </source>
</evidence>
<dbReference type="GO" id="GO:0005930">
    <property type="term" value="C:axoneme"/>
    <property type="evidence" value="ECO:0007669"/>
    <property type="project" value="UniProtKB-SubCell"/>
</dbReference>
<keyword evidence="9" id="KW-0969">Cilium</keyword>
<dbReference type="Pfam" id="PF12777">
    <property type="entry name" value="MT"/>
    <property type="match status" value="1"/>
</dbReference>
<keyword evidence="4" id="KW-0493">Microtubule</keyword>
<proteinExistence type="inferred from homology"/>
<dbReference type="PANTHER" id="PTHR22878">
    <property type="entry name" value="DYNEIN HEAVY CHAIN 6, AXONEMAL-LIKE-RELATED"/>
    <property type="match status" value="1"/>
</dbReference>
<dbReference type="EMBL" id="JASPKY010000175">
    <property type="protein sequence ID" value="KAK9727842.1"/>
    <property type="molecule type" value="Genomic_DNA"/>
</dbReference>
<comment type="caution">
    <text evidence="20">The sequence shown here is derived from an EMBL/GenBank/DDBJ whole genome shotgun (WGS) entry which is preliminary data.</text>
</comment>
<feature type="domain" description="Dynein heavy chain C-terminal" evidence="19">
    <location>
        <begin position="1497"/>
        <end position="1641"/>
    </location>
</feature>
<evidence type="ECO:0000313" key="20">
    <source>
        <dbReference type="EMBL" id="KAK9727842.1"/>
    </source>
</evidence>
<dbReference type="Gene3D" id="3.10.490.20">
    <property type="match status" value="1"/>
</dbReference>
<feature type="domain" description="Dynein heavy chain AAA module D4" evidence="16">
    <location>
        <begin position="4"/>
        <end position="175"/>
    </location>
</feature>
<feature type="coiled-coil region" evidence="13">
    <location>
        <begin position="414"/>
        <end position="480"/>
    </location>
</feature>
<evidence type="ECO:0000256" key="11">
    <source>
        <dbReference type="ARBA" id="ARBA00023212"/>
    </source>
</evidence>
<keyword evidence="5" id="KW-0547">Nucleotide-binding</keyword>
<dbReference type="FunFam" id="3.10.490.20:FF:000001">
    <property type="entry name" value="dynein heavy chain 7, axonemal"/>
    <property type="match status" value="1"/>
</dbReference>
<feature type="domain" description="Dynein heavy chain ATP-binding dynein motor region" evidence="17">
    <location>
        <begin position="562"/>
        <end position="783"/>
    </location>
</feature>
<dbReference type="InterPro" id="IPR042219">
    <property type="entry name" value="AAA_lid_11_sf"/>
</dbReference>
<keyword evidence="7" id="KW-0243">Dynein</keyword>
<organism evidence="20 21">
    <name type="scientific">Popillia japonica</name>
    <name type="common">Japanese beetle</name>
    <dbReference type="NCBI Taxonomy" id="7064"/>
    <lineage>
        <taxon>Eukaryota</taxon>
        <taxon>Metazoa</taxon>
        <taxon>Ecdysozoa</taxon>
        <taxon>Arthropoda</taxon>
        <taxon>Hexapoda</taxon>
        <taxon>Insecta</taxon>
        <taxon>Pterygota</taxon>
        <taxon>Neoptera</taxon>
        <taxon>Endopterygota</taxon>
        <taxon>Coleoptera</taxon>
        <taxon>Polyphaga</taxon>
        <taxon>Scarabaeiformia</taxon>
        <taxon>Scarabaeidae</taxon>
        <taxon>Rutelinae</taxon>
        <taxon>Popillia</taxon>
    </lineage>
</organism>
<accession>A0AAW1KZD3</accession>
<dbReference type="InterPro" id="IPR027417">
    <property type="entry name" value="P-loop_NTPase"/>
</dbReference>
<dbReference type="Pfam" id="PF03028">
    <property type="entry name" value="Dynein_heavy"/>
    <property type="match status" value="1"/>
</dbReference>
<dbReference type="InterPro" id="IPR041658">
    <property type="entry name" value="AAA_lid_11"/>
</dbReference>
<feature type="domain" description="Dynein heavy chain AAA lid" evidence="18">
    <location>
        <begin position="1176"/>
        <end position="1315"/>
    </location>
</feature>
<keyword evidence="10" id="KW-0505">Motor protein</keyword>
<dbReference type="FunFam" id="1.20.920.20:FF:000006">
    <property type="entry name" value="Dynein, axonemal, heavy chain 6"/>
    <property type="match status" value="1"/>
</dbReference>
<feature type="domain" description="Dynein heavy chain coiled coil stalk" evidence="15">
    <location>
        <begin position="188"/>
        <end position="535"/>
    </location>
</feature>
<keyword evidence="21" id="KW-1185">Reference proteome</keyword>
<dbReference type="Pfam" id="PF12780">
    <property type="entry name" value="AAA_8"/>
    <property type="match status" value="1"/>
</dbReference>
<dbReference type="GO" id="GO:0005874">
    <property type="term" value="C:microtubule"/>
    <property type="evidence" value="ECO:0007669"/>
    <property type="project" value="UniProtKB-KW"/>
</dbReference>
<evidence type="ECO:0000259" key="18">
    <source>
        <dbReference type="Pfam" id="PF18198"/>
    </source>
</evidence>
<dbReference type="GO" id="GO:0008569">
    <property type="term" value="F:minus-end-directed microtubule motor activity"/>
    <property type="evidence" value="ECO:0007669"/>
    <property type="project" value="InterPro"/>
</dbReference>
<dbReference type="Gene3D" id="3.40.50.300">
    <property type="entry name" value="P-loop containing nucleotide triphosphate hydrolases"/>
    <property type="match status" value="3"/>
</dbReference>
<comment type="subcellular location">
    <subcellularLocation>
        <location evidence="1">Cytoplasm</location>
        <location evidence="1">Cytoskeleton</location>
        <location evidence="1">Cilium axoneme</location>
    </subcellularLocation>
</comment>
<evidence type="ECO:0000256" key="7">
    <source>
        <dbReference type="ARBA" id="ARBA00023017"/>
    </source>
</evidence>
<evidence type="ECO:0000256" key="4">
    <source>
        <dbReference type="ARBA" id="ARBA00022701"/>
    </source>
</evidence>
<evidence type="ECO:0000259" key="16">
    <source>
        <dbReference type="Pfam" id="PF12780"/>
    </source>
</evidence>
<dbReference type="InterPro" id="IPR024743">
    <property type="entry name" value="Dynein_HC_stalk"/>
</dbReference>
<dbReference type="InterPro" id="IPR035706">
    <property type="entry name" value="AAA_9"/>
</dbReference>
<evidence type="ECO:0000259" key="17">
    <source>
        <dbReference type="Pfam" id="PF12781"/>
    </source>
</evidence>
<evidence type="ECO:0000256" key="6">
    <source>
        <dbReference type="ARBA" id="ARBA00022840"/>
    </source>
</evidence>
<dbReference type="FunFam" id="3.40.50.300:FF:000362">
    <property type="entry name" value="Dynein, axonemal, heavy chain 6"/>
    <property type="match status" value="1"/>
</dbReference>
<evidence type="ECO:0000256" key="2">
    <source>
        <dbReference type="ARBA" id="ARBA00008887"/>
    </source>
</evidence>
<dbReference type="Gene3D" id="1.10.8.1220">
    <property type="match status" value="1"/>
</dbReference>
<dbReference type="GO" id="GO:0007018">
    <property type="term" value="P:microtubule-based movement"/>
    <property type="evidence" value="ECO:0007669"/>
    <property type="project" value="InterPro"/>
</dbReference>
<comment type="similarity">
    <text evidence="2">Belongs to the dynein heavy chain family.</text>
</comment>
<name>A0AAW1KZD3_POPJA</name>
<dbReference type="FunFam" id="1.10.8.1220:FF:000001">
    <property type="entry name" value="Dynein axonemal heavy chain 5"/>
    <property type="match status" value="1"/>
</dbReference>
<keyword evidence="3" id="KW-0963">Cytoplasm</keyword>
<feature type="domain" description="Dynein heavy chain region D6 P-loop" evidence="14">
    <location>
        <begin position="1027"/>
        <end position="1140"/>
    </location>
</feature>
<evidence type="ECO:0000256" key="12">
    <source>
        <dbReference type="ARBA" id="ARBA00023273"/>
    </source>
</evidence>
<evidence type="ECO:0000256" key="8">
    <source>
        <dbReference type="ARBA" id="ARBA00023054"/>
    </source>
</evidence>
<dbReference type="GO" id="GO:0030286">
    <property type="term" value="C:dynein complex"/>
    <property type="evidence" value="ECO:0007669"/>
    <property type="project" value="UniProtKB-KW"/>
</dbReference>
<dbReference type="InterPro" id="IPR004273">
    <property type="entry name" value="Dynein_heavy_D6_P-loop"/>
</dbReference>
<dbReference type="InterPro" id="IPR043160">
    <property type="entry name" value="Dynein_C_barrel"/>
</dbReference>
<protein>
    <submittedName>
        <fullName evidence="20">Microtubule-binding stalk of dynein motor</fullName>
    </submittedName>
</protein>
<dbReference type="Gene3D" id="1.20.1270.280">
    <property type="match status" value="1"/>
</dbReference>
<evidence type="ECO:0000256" key="3">
    <source>
        <dbReference type="ARBA" id="ARBA00022490"/>
    </source>
</evidence>
<evidence type="ECO:0000256" key="9">
    <source>
        <dbReference type="ARBA" id="ARBA00023069"/>
    </source>
</evidence>
<dbReference type="GO" id="GO:0005524">
    <property type="term" value="F:ATP binding"/>
    <property type="evidence" value="ECO:0007669"/>
    <property type="project" value="UniProtKB-KW"/>
</dbReference>
<dbReference type="FunFam" id="3.40.50.300:FF:001145">
    <property type="entry name" value="Putative dynein heavy chain"/>
    <property type="match status" value="1"/>
</dbReference>
<evidence type="ECO:0000256" key="1">
    <source>
        <dbReference type="ARBA" id="ARBA00004430"/>
    </source>
</evidence>
<dbReference type="GO" id="GO:0051959">
    <property type="term" value="F:dynein light intermediate chain binding"/>
    <property type="evidence" value="ECO:0007669"/>
    <property type="project" value="InterPro"/>
</dbReference>
<dbReference type="Gene3D" id="1.10.8.720">
    <property type="entry name" value="Region D6 of dynein motor"/>
    <property type="match status" value="1"/>
</dbReference>
<sequence>MNRKGIKSESFLEDLNSILNSGDVPNVYQPDELDKIYQTMKGVVQELGLAATKSNLFSVFQKQVRSNLHIVISMSPIGDIFRARLRQFPALVNCCTIDWFSAWPDSALQSVALQFLDDIPDLNISPSQFHGIVVMCQFMHASVVDASALYLQELSRHNYVTPTSYLQLLSSYTTLMNKKKEELGTGVERLSKGLGKLQTTAEEVKILQADLESMKPALEEAAKEANEMIVQIAADTELAEVVKTAVEKEETEATKKALETQDIAADAQRDLDAALPALEAAERSLQTLNKNDITEVRAMKRPPTGVIYVIESICIVKGVKPKVLAGAKPGQKVYDYWEPGRQMLSDPTQFLVSLVNFDKDSLSEDMINKLKKYVDDPLYQPEKILKVSKACMSLCMWVHAMYKYYFVNQNVAPKKAAQAKAQQELAKMEEQLEQARERMRQVMAGLDILNKKLQARIDFKNEKEQNIALCEERLNRAIRLINGLSGERIRWIETIDSIEKGIVNITGDILISSGAVAYLTPFTDKYRRGLLSEWYKVLQEQDLPHTPNSNPVTILGDPVTIRQWQLDGLPRDYLSTENAVLVFCSRRWPLFIDPQGQANKWVKNMCKPRGLAICKQADKDLIRTLESAIRFGKPVLIENVGTEIDPALDPILNRQIFKQAGTWMMKIGEAIVPYNDDFQLFITTKLSNPHYTPEVAVKVLLVNFTLVPSGLEDQLLAMVVMQERPDLEEQRSAIIVGIAQMKQELKEIQERILYKLSVSEGSPLDDLEFIIMLEASKIKSDDIKTKVEAAEITQVDIDHTRSLYIPVANRGQILFFCLADLSNIDPMYQYSLEWFIKIFINSMSETEKSEDLTLRVKTINDYFTFSLYSNVCRSLFERHKLHFAFLMCIRILMDQKLIDPHEWHHFLAGGDPHQYTPNVCSDWLSDKSWKEILALATLPNFIPFVNTFPDYKAHYKKLFEHLEPHKQPLPEILNTKYDDFQKMVILKTLRADKVTNSMQCFLTEKLGAQFVEPQSSDLIEMFKESGPTVPLIFVLSTGTDPAADLFKFADRMRFSKRMMTISLGQGQGPRAEQMINEACEIGSWVFFQNCHLAPSWMPRLERIIENINPDSVHKEFRLWLTSTPSPAFPVSILQNGCKMTVEPPRGIKANMLRAYYNQVMDMHDFFNSNHEKVHAFKWLLFSLCLFHSVLLERRKFGPLGFNIPYEFTDGDLKICISQLHMFLLEYKEIPFKVLLYTAGHINYGGRVTDDWDRRCLMNILSDYYNIDVVCDSYVFDKANCYHQLPAESALIDYLDFVKTFPLNDDPDAFGMHANADISYAQALTTSCLTTLLMLQPKQAGGAATSEEDIIENAAKSMLTKIPKEFNLEHISERYPVLYEESLNTVIIQEAIRYNKLLKIIVQTLRDLLKAIKGLVVMSEALERMSNSLYSNAVPAIWASKAYPSLKPLGSWVTDLNDRVAFLNKWVAEGIPPAFWISGFYFPQAFLTGTLQNFARKWISGFYFPQAFLTGTLQNFARKYIVSIDTINFSFKVLADKPLRRPSDGCIIYGLFLEGARWNPQIQLLDESNPKELYTNMPYIWLLPEENHVKPPGVYECPIYKTLTRAGTLSTTGHSTNYVLAVEVPTNTTEAHWIKRGVALICALDY</sequence>
<feature type="domain" description="Dynein heavy chain C-terminal" evidence="19">
    <location>
        <begin position="1324"/>
        <end position="1496"/>
    </location>
</feature>
<evidence type="ECO:0000259" key="15">
    <source>
        <dbReference type="Pfam" id="PF12777"/>
    </source>
</evidence>
<dbReference type="Gene3D" id="6.10.140.1060">
    <property type="match status" value="1"/>
</dbReference>
<dbReference type="Pfam" id="PF18199">
    <property type="entry name" value="Dynein_C"/>
    <property type="match status" value="2"/>
</dbReference>
<dbReference type="GO" id="GO:0045505">
    <property type="term" value="F:dynein intermediate chain binding"/>
    <property type="evidence" value="ECO:0007669"/>
    <property type="project" value="InterPro"/>
</dbReference>
<dbReference type="InterPro" id="IPR041228">
    <property type="entry name" value="Dynein_C"/>
</dbReference>
<keyword evidence="12" id="KW-0966">Cell projection</keyword>
<evidence type="ECO:0000259" key="19">
    <source>
        <dbReference type="Pfam" id="PF18199"/>
    </source>
</evidence>
<dbReference type="Pfam" id="PF12781">
    <property type="entry name" value="AAA_9"/>
    <property type="match status" value="1"/>
</dbReference>
<dbReference type="FunFam" id="1.20.1270.280:FF:000001">
    <property type="entry name" value="dynein heavy chain 7, axonemal"/>
    <property type="match status" value="1"/>
</dbReference>
<dbReference type="FunFam" id="1.10.8.720:FF:000001">
    <property type="entry name" value="dynein heavy chain 7, axonemal"/>
    <property type="match status" value="1"/>
</dbReference>
<dbReference type="Proteomes" id="UP001458880">
    <property type="component" value="Unassembled WGS sequence"/>
</dbReference>
<keyword evidence="8 13" id="KW-0175">Coiled coil</keyword>
<evidence type="ECO:0000259" key="14">
    <source>
        <dbReference type="Pfam" id="PF03028"/>
    </source>
</evidence>
<evidence type="ECO:0000313" key="21">
    <source>
        <dbReference type="Proteomes" id="UP001458880"/>
    </source>
</evidence>
<dbReference type="InterPro" id="IPR024317">
    <property type="entry name" value="Dynein_heavy_chain_D4_dom"/>
</dbReference>
<dbReference type="Pfam" id="PF18198">
    <property type="entry name" value="AAA_lid_11"/>
    <property type="match status" value="1"/>
</dbReference>